<organism evidence="1 2">
    <name type="scientific">Cricetulus griseus</name>
    <name type="common">Chinese hamster</name>
    <name type="synonym">Cricetulus barabensis griseus</name>
    <dbReference type="NCBI Taxonomy" id="10029"/>
    <lineage>
        <taxon>Eukaryota</taxon>
        <taxon>Metazoa</taxon>
        <taxon>Chordata</taxon>
        <taxon>Craniata</taxon>
        <taxon>Vertebrata</taxon>
        <taxon>Euteleostomi</taxon>
        <taxon>Mammalia</taxon>
        <taxon>Eutheria</taxon>
        <taxon>Euarchontoglires</taxon>
        <taxon>Glires</taxon>
        <taxon>Rodentia</taxon>
        <taxon>Myomorpha</taxon>
        <taxon>Muroidea</taxon>
        <taxon>Cricetidae</taxon>
        <taxon>Cricetinae</taxon>
        <taxon>Cricetulus</taxon>
    </lineage>
</organism>
<dbReference type="Proteomes" id="UP000001075">
    <property type="component" value="Unassembled WGS sequence"/>
</dbReference>
<evidence type="ECO:0000313" key="2">
    <source>
        <dbReference type="Proteomes" id="UP000001075"/>
    </source>
</evidence>
<dbReference type="EMBL" id="JH001176">
    <property type="protein sequence ID" value="EGW02601.1"/>
    <property type="molecule type" value="Genomic_DNA"/>
</dbReference>
<proteinExistence type="predicted"/>
<gene>
    <name evidence="1" type="ORF">I79_017909</name>
</gene>
<name>G3I3A7_CRIGR</name>
<dbReference type="InParanoid" id="G3I3A7"/>
<dbReference type="AlphaFoldDB" id="G3I3A7"/>
<sequence>MLVKITKGNLGNGESIRGFWLADSVAETGVVHISWTGSHPQHLQSSKFLGTGCVQQLILRCVCQKEKPV</sequence>
<reference evidence="2" key="1">
    <citation type="journal article" date="2011" name="Nat. Biotechnol.">
        <title>The genomic sequence of the Chinese hamster ovary (CHO)-K1 cell line.</title>
        <authorList>
            <person name="Xu X."/>
            <person name="Nagarajan H."/>
            <person name="Lewis N.E."/>
            <person name="Pan S."/>
            <person name="Cai Z."/>
            <person name="Liu X."/>
            <person name="Chen W."/>
            <person name="Xie M."/>
            <person name="Wang W."/>
            <person name="Hammond S."/>
            <person name="Andersen M.R."/>
            <person name="Neff N."/>
            <person name="Passarelli B."/>
            <person name="Koh W."/>
            <person name="Fan H.C."/>
            <person name="Wang J."/>
            <person name="Gui Y."/>
            <person name="Lee K.H."/>
            <person name="Betenbaugh M.J."/>
            <person name="Quake S.R."/>
            <person name="Famili I."/>
            <person name="Palsson B.O."/>
            <person name="Wang J."/>
        </authorList>
    </citation>
    <scope>NUCLEOTIDE SEQUENCE [LARGE SCALE GENOMIC DNA]</scope>
    <source>
        <strain evidence="2">CHO K1 cell line</strain>
    </source>
</reference>
<accession>G3I3A7</accession>
<evidence type="ECO:0000313" key="1">
    <source>
        <dbReference type="EMBL" id="EGW02601.1"/>
    </source>
</evidence>
<protein>
    <submittedName>
        <fullName evidence="1">Uncharacterized protein</fullName>
    </submittedName>
</protein>